<sequence length="34" mass="3967">SIIKYRNSEYKLFKLSEKSFSILINAIAIAYDNI</sequence>
<dbReference type="AlphaFoldDB" id="W1XYD6"/>
<dbReference type="EMBL" id="AZMM01011701">
    <property type="protein sequence ID" value="ETJ33864.1"/>
    <property type="molecule type" value="Genomic_DNA"/>
</dbReference>
<gene>
    <name evidence="1" type="ORF">Q604_UNBC11701G0002</name>
</gene>
<reference evidence="1" key="1">
    <citation type="submission" date="2013-12" db="EMBL/GenBank/DDBJ databases">
        <title>A Varibaculum cambriense genome reconstructed from a premature infant gut community with otherwise low bacterial novelty that shifts toward anaerobic metabolism during the third week of life.</title>
        <authorList>
            <person name="Brown C.T."/>
            <person name="Sharon I."/>
            <person name="Thomas B.C."/>
            <person name="Castelle C.J."/>
            <person name="Morowitz M.J."/>
            <person name="Banfield J.F."/>
        </authorList>
    </citation>
    <scope>NUCLEOTIDE SEQUENCE</scope>
</reference>
<feature type="non-terminal residue" evidence="1">
    <location>
        <position position="1"/>
    </location>
</feature>
<protein>
    <submittedName>
        <fullName evidence="1">Uncharacterized protein</fullName>
    </submittedName>
</protein>
<comment type="caution">
    <text evidence="1">The sequence shown here is derived from an EMBL/GenBank/DDBJ whole genome shotgun (WGS) entry which is preliminary data.</text>
</comment>
<evidence type="ECO:0000313" key="1">
    <source>
        <dbReference type="EMBL" id="ETJ33864.1"/>
    </source>
</evidence>
<proteinExistence type="predicted"/>
<organism evidence="1">
    <name type="scientific">human gut metagenome</name>
    <dbReference type="NCBI Taxonomy" id="408170"/>
    <lineage>
        <taxon>unclassified sequences</taxon>
        <taxon>metagenomes</taxon>
        <taxon>organismal metagenomes</taxon>
    </lineage>
</organism>
<name>W1XYD6_9ZZZZ</name>
<accession>W1XYD6</accession>